<feature type="domain" description="SGNH hydrolase-type esterase" evidence="1">
    <location>
        <begin position="78"/>
        <end position="248"/>
    </location>
</feature>
<evidence type="ECO:0000313" key="2">
    <source>
        <dbReference type="EMBL" id="TQM34630.1"/>
    </source>
</evidence>
<protein>
    <submittedName>
        <fullName evidence="2">Lysophospholipase L1-like esterase</fullName>
    </submittedName>
</protein>
<evidence type="ECO:0000313" key="3">
    <source>
        <dbReference type="Proteomes" id="UP000320235"/>
    </source>
</evidence>
<proteinExistence type="predicted"/>
<organism evidence="2 3">
    <name type="scientific">Microbacterium kyungheense</name>
    <dbReference type="NCBI Taxonomy" id="1263636"/>
    <lineage>
        <taxon>Bacteria</taxon>
        <taxon>Bacillati</taxon>
        <taxon>Actinomycetota</taxon>
        <taxon>Actinomycetes</taxon>
        <taxon>Micrococcales</taxon>
        <taxon>Microbacteriaceae</taxon>
        <taxon>Microbacterium</taxon>
    </lineage>
</organism>
<dbReference type="Pfam" id="PF13472">
    <property type="entry name" value="Lipase_GDSL_2"/>
    <property type="match status" value="1"/>
</dbReference>
<dbReference type="AlphaFoldDB" id="A0A543FL91"/>
<dbReference type="CDD" id="cd00229">
    <property type="entry name" value="SGNH_hydrolase"/>
    <property type="match status" value="1"/>
</dbReference>
<dbReference type="Gene3D" id="3.40.50.1110">
    <property type="entry name" value="SGNH hydrolase"/>
    <property type="match status" value="1"/>
</dbReference>
<reference evidence="2 3" key="1">
    <citation type="submission" date="2019-06" db="EMBL/GenBank/DDBJ databases">
        <title>Sequencing the genomes of 1000 actinobacteria strains.</title>
        <authorList>
            <person name="Klenk H.-P."/>
        </authorList>
    </citation>
    <scope>NUCLEOTIDE SEQUENCE [LARGE SCALE GENOMIC DNA]</scope>
    <source>
        <strain evidence="2 3">DSM 105492</strain>
    </source>
</reference>
<sequence>MTYPLCMHAPGRFRGRRLWLPLAGAALAVAAVCAVAVVRPWGTAEPAVPATAADDGAGVVASAPLAPLVIDDDARVLVFGDSWVYGSAATVPTEGFAYRLADELGVETIVDGVRGSGYLKPGIDGPAYGERIAALDPELDPDVVIVEGSINDRRAYPAGYRDAVTSAWDALHALYPEAEIVILGPAPQVLPVEKATRAIDADLAQLAAARGWWYISPIAEDWIAEANYLDVIDTGPIGRNHPTTSGHAYLAQRLADDLERLEQQPAVAADAP</sequence>
<keyword evidence="3" id="KW-1185">Reference proteome</keyword>
<evidence type="ECO:0000259" key="1">
    <source>
        <dbReference type="Pfam" id="PF13472"/>
    </source>
</evidence>
<dbReference type="InterPro" id="IPR036514">
    <property type="entry name" value="SGNH_hydro_sf"/>
</dbReference>
<gene>
    <name evidence="2" type="ORF">FB391_0920</name>
</gene>
<dbReference type="Proteomes" id="UP000320235">
    <property type="component" value="Unassembled WGS sequence"/>
</dbReference>
<dbReference type="SUPFAM" id="SSF52266">
    <property type="entry name" value="SGNH hydrolase"/>
    <property type="match status" value="1"/>
</dbReference>
<name>A0A543FL91_9MICO</name>
<dbReference type="InterPro" id="IPR013830">
    <property type="entry name" value="SGNH_hydro"/>
</dbReference>
<dbReference type="OrthoDB" id="8215557at2"/>
<dbReference type="EMBL" id="VFPE01000001">
    <property type="protein sequence ID" value="TQM34630.1"/>
    <property type="molecule type" value="Genomic_DNA"/>
</dbReference>
<comment type="caution">
    <text evidence="2">The sequence shown here is derived from an EMBL/GenBank/DDBJ whole genome shotgun (WGS) entry which is preliminary data.</text>
</comment>
<accession>A0A543FL91</accession>